<dbReference type="GO" id="GO:0016020">
    <property type="term" value="C:membrane"/>
    <property type="evidence" value="ECO:0007669"/>
    <property type="project" value="UniProtKB-SubCell"/>
</dbReference>
<dbReference type="GO" id="GO:0015293">
    <property type="term" value="F:symporter activity"/>
    <property type="evidence" value="ECO:0007669"/>
    <property type="project" value="UniProtKB-KW"/>
</dbReference>
<dbReference type="Pfam" id="PF00209">
    <property type="entry name" value="SNF"/>
    <property type="match status" value="1"/>
</dbReference>
<dbReference type="EMBL" id="DS622682">
    <property type="protein sequence ID" value="EEC00809.1"/>
    <property type="molecule type" value="Genomic_DNA"/>
</dbReference>
<proteinExistence type="inferred from homology"/>
<dbReference type="PhylomeDB" id="B7P2I7"/>
<evidence type="ECO:0000256" key="6">
    <source>
        <dbReference type="ARBA" id="ARBA00022989"/>
    </source>
</evidence>
<evidence type="ECO:0000256" key="8">
    <source>
        <dbReference type="PIRSR" id="PIRSR600175-2"/>
    </source>
</evidence>
<feature type="disulfide bond" evidence="8">
    <location>
        <begin position="82"/>
        <end position="91"/>
    </location>
</feature>
<feature type="non-terminal residue" evidence="10">
    <location>
        <position position="92"/>
    </location>
</feature>
<comment type="subcellular location">
    <subcellularLocation>
        <location evidence="1">Membrane</location>
        <topology evidence="1">Multi-pass membrane protein</topology>
    </subcellularLocation>
</comment>
<keyword evidence="4 9" id="KW-0812">Transmembrane</keyword>
<evidence type="ECO:0000313" key="10">
    <source>
        <dbReference type="EMBL" id="EEC00809.1"/>
    </source>
</evidence>
<dbReference type="SUPFAM" id="SSF161070">
    <property type="entry name" value="SNF-like"/>
    <property type="match status" value="1"/>
</dbReference>
<keyword evidence="8" id="KW-1015">Disulfide bond</keyword>
<keyword evidence="5" id="KW-0769">Symport</keyword>
<gene>
    <name evidence="10" type="ORF">IscW_ISCW000654</name>
</gene>
<dbReference type="VEuPathDB" id="VectorBase:ISCI000654"/>
<name>B7P2I7_IXOSC</name>
<keyword evidence="3" id="KW-0813">Transport</keyword>
<sequence>MVPYILLMMFVGRPMYYLELILGQFAGNAQAGAFGGFPLAKGIGWAMVYACTFISLYYNVILGYALLYFFYSLRKTLPWTVCDEAWADDNCY</sequence>
<dbReference type="AlphaFoldDB" id="B7P2I7"/>
<organism>
    <name type="scientific">Ixodes scapularis</name>
    <name type="common">Black-legged tick</name>
    <name type="synonym">Deer tick</name>
    <dbReference type="NCBI Taxonomy" id="6945"/>
    <lineage>
        <taxon>Eukaryota</taxon>
        <taxon>Metazoa</taxon>
        <taxon>Ecdysozoa</taxon>
        <taxon>Arthropoda</taxon>
        <taxon>Chelicerata</taxon>
        <taxon>Arachnida</taxon>
        <taxon>Acari</taxon>
        <taxon>Parasitiformes</taxon>
        <taxon>Ixodida</taxon>
        <taxon>Ixodoidea</taxon>
        <taxon>Ixodidae</taxon>
        <taxon>Ixodinae</taxon>
        <taxon>Ixodes</taxon>
    </lineage>
</organism>
<dbReference type="PANTHER" id="PTHR11616">
    <property type="entry name" value="SODIUM/CHLORIDE DEPENDENT TRANSPORTER"/>
    <property type="match status" value="1"/>
</dbReference>
<reference evidence="10" key="1">
    <citation type="submission" date="2008-03" db="EMBL/GenBank/DDBJ databases">
        <title>Annotation of Ixodes scapularis.</title>
        <authorList>
            <consortium name="Ixodes scapularis Genome Project Consortium"/>
            <person name="Caler E."/>
            <person name="Hannick L.I."/>
            <person name="Bidwell S."/>
            <person name="Joardar V."/>
            <person name="Thiagarajan M."/>
            <person name="Amedeo P."/>
            <person name="Galinsky K.J."/>
            <person name="Schobel S."/>
            <person name="Inman J."/>
            <person name="Hostetler J."/>
            <person name="Miller J."/>
            <person name="Hammond M."/>
            <person name="Megy K."/>
            <person name="Lawson D."/>
            <person name="Kodira C."/>
            <person name="Sutton G."/>
            <person name="Meyer J."/>
            <person name="Hill C.A."/>
            <person name="Birren B."/>
            <person name="Nene V."/>
            <person name="Collins F."/>
            <person name="Alarcon-Chaidez F."/>
            <person name="Wikel S."/>
            <person name="Strausberg R."/>
        </authorList>
    </citation>
    <scope>NUCLEOTIDE SEQUENCE [LARGE SCALE GENOMIC DNA]</scope>
    <source>
        <strain evidence="10">Wikel colony</strain>
    </source>
</reference>
<dbReference type="PaxDb" id="6945-B7P2I7"/>
<evidence type="ECO:0000256" key="7">
    <source>
        <dbReference type="ARBA" id="ARBA00023136"/>
    </source>
</evidence>
<dbReference type="PANTHER" id="PTHR11616:SF236">
    <property type="entry name" value="TRANSPORTER"/>
    <property type="match status" value="1"/>
</dbReference>
<protein>
    <submittedName>
        <fullName evidence="10">Sodium/chloride dependent transporter, putative</fullName>
    </submittedName>
</protein>
<evidence type="ECO:0000256" key="3">
    <source>
        <dbReference type="ARBA" id="ARBA00022448"/>
    </source>
</evidence>
<evidence type="ECO:0000256" key="9">
    <source>
        <dbReference type="SAM" id="Phobius"/>
    </source>
</evidence>
<dbReference type="InterPro" id="IPR037272">
    <property type="entry name" value="SNS_sf"/>
</dbReference>
<keyword evidence="7 9" id="KW-0472">Membrane</keyword>
<dbReference type="InterPro" id="IPR000175">
    <property type="entry name" value="Na/ntran_symport"/>
</dbReference>
<dbReference type="VEuPathDB" id="VectorBase:ISCW000654"/>
<comment type="similarity">
    <text evidence="2">Belongs to the sodium:neurotransmitter symporter (SNF) (TC 2.A.22) family.</text>
</comment>
<evidence type="ECO:0000256" key="4">
    <source>
        <dbReference type="ARBA" id="ARBA00022692"/>
    </source>
</evidence>
<feature type="transmembrane region" description="Helical" evidence="9">
    <location>
        <begin position="47"/>
        <end position="71"/>
    </location>
</feature>
<evidence type="ECO:0000256" key="5">
    <source>
        <dbReference type="ARBA" id="ARBA00022847"/>
    </source>
</evidence>
<dbReference type="PROSITE" id="PS50267">
    <property type="entry name" value="NA_NEUROTRAN_SYMP_3"/>
    <property type="match status" value="1"/>
</dbReference>
<evidence type="ECO:0000256" key="2">
    <source>
        <dbReference type="ARBA" id="ARBA00006459"/>
    </source>
</evidence>
<keyword evidence="6 9" id="KW-1133">Transmembrane helix</keyword>
<accession>B7P2I7</accession>
<evidence type="ECO:0000256" key="1">
    <source>
        <dbReference type="ARBA" id="ARBA00004141"/>
    </source>
</evidence>